<dbReference type="InParanoid" id="W0RIW3"/>
<dbReference type="PANTHER" id="PTHR30480:SF13">
    <property type="entry name" value="BETA-HEXOSAMINIDASE"/>
    <property type="match status" value="1"/>
</dbReference>
<dbReference type="GO" id="GO:0004563">
    <property type="term" value="F:beta-N-acetylhexosaminidase activity"/>
    <property type="evidence" value="ECO:0007669"/>
    <property type="project" value="UniProtKB-EC"/>
</dbReference>
<evidence type="ECO:0000259" key="6">
    <source>
        <dbReference type="Pfam" id="PF00933"/>
    </source>
</evidence>
<dbReference type="eggNOG" id="COG1472">
    <property type="taxonomic scope" value="Bacteria"/>
</dbReference>
<evidence type="ECO:0000313" key="8">
    <source>
        <dbReference type="Proteomes" id="UP000019151"/>
    </source>
</evidence>
<evidence type="ECO:0000256" key="2">
    <source>
        <dbReference type="ARBA" id="ARBA00005336"/>
    </source>
</evidence>
<dbReference type="InterPro" id="IPR050226">
    <property type="entry name" value="NagZ_Beta-hexosaminidase"/>
</dbReference>
<dbReference type="Gene3D" id="3.20.20.300">
    <property type="entry name" value="Glycoside hydrolase, family 3, N-terminal domain"/>
    <property type="match status" value="1"/>
</dbReference>
<keyword evidence="5" id="KW-0326">Glycosidase</keyword>
<comment type="similarity">
    <text evidence="2">Belongs to the glycosyl hydrolase 3 family.</text>
</comment>
<dbReference type="OrthoDB" id="9786661at2"/>
<evidence type="ECO:0000256" key="4">
    <source>
        <dbReference type="ARBA" id="ARBA00022801"/>
    </source>
</evidence>
<keyword evidence="4 7" id="KW-0378">Hydrolase</keyword>
<protein>
    <recommendedName>
        <fullName evidence="3">beta-N-acetylhexosaminidase</fullName>
        <ecNumber evidence="3">3.2.1.52</ecNumber>
    </recommendedName>
</protein>
<dbReference type="InterPro" id="IPR036962">
    <property type="entry name" value="Glyco_hydro_3_N_sf"/>
</dbReference>
<dbReference type="GO" id="GO:0009254">
    <property type="term" value="P:peptidoglycan turnover"/>
    <property type="evidence" value="ECO:0007669"/>
    <property type="project" value="TreeGrafter"/>
</dbReference>
<dbReference type="PANTHER" id="PTHR30480">
    <property type="entry name" value="BETA-HEXOSAMINIDASE-RELATED"/>
    <property type="match status" value="1"/>
</dbReference>
<dbReference type="GO" id="GO:0005975">
    <property type="term" value="P:carbohydrate metabolic process"/>
    <property type="evidence" value="ECO:0007669"/>
    <property type="project" value="InterPro"/>
</dbReference>
<proteinExistence type="inferred from homology"/>
<evidence type="ECO:0000256" key="3">
    <source>
        <dbReference type="ARBA" id="ARBA00012663"/>
    </source>
</evidence>
<gene>
    <name evidence="7" type="ORF">J421_2840</name>
</gene>
<dbReference type="RefSeq" id="WP_025411848.1">
    <property type="nucleotide sequence ID" value="NZ_CP007128.1"/>
</dbReference>
<organism evidence="7 8">
    <name type="scientific">Gemmatirosa kalamazoonensis</name>
    <dbReference type="NCBI Taxonomy" id="861299"/>
    <lineage>
        <taxon>Bacteria</taxon>
        <taxon>Pseudomonadati</taxon>
        <taxon>Gemmatimonadota</taxon>
        <taxon>Gemmatimonadia</taxon>
        <taxon>Gemmatimonadales</taxon>
        <taxon>Gemmatimonadaceae</taxon>
        <taxon>Gemmatirosa</taxon>
    </lineage>
</organism>
<dbReference type="PATRIC" id="fig|861299.3.peg.2891"/>
<dbReference type="EMBL" id="CP007128">
    <property type="protein sequence ID" value="AHG90377.1"/>
    <property type="molecule type" value="Genomic_DNA"/>
</dbReference>
<comment type="catalytic activity">
    <reaction evidence="1">
        <text>Hydrolysis of terminal non-reducing N-acetyl-D-hexosamine residues in N-acetyl-beta-D-hexosaminides.</text>
        <dbReference type="EC" id="3.2.1.52"/>
    </reaction>
</comment>
<dbReference type="InterPro" id="IPR017853">
    <property type="entry name" value="GH"/>
</dbReference>
<dbReference type="KEGG" id="gba:J421_2840"/>
<feature type="domain" description="Glycoside hydrolase family 3 N-terminal" evidence="6">
    <location>
        <begin position="30"/>
        <end position="313"/>
    </location>
</feature>
<dbReference type="InterPro" id="IPR001764">
    <property type="entry name" value="Glyco_hydro_3_N"/>
</dbReference>
<keyword evidence="8" id="KW-1185">Reference proteome</keyword>
<dbReference type="Proteomes" id="UP000019151">
    <property type="component" value="Chromosome"/>
</dbReference>
<dbReference type="Pfam" id="PF00933">
    <property type="entry name" value="Glyco_hydro_3"/>
    <property type="match status" value="1"/>
</dbReference>
<dbReference type="HOGENOM" id="CLU_562318_0_0_0"/>
<dbReference type="SUPFAM" id="SSF51445">
    <property type="entry name" value="(Trans)glycosidases"/>
    <property type="match status" value="1"/>
</dbReference>
<dbReference type="AlphaFoldDB" id="W0RIW3"/>
<accession>W0RIW3</accession>
<dbReference type="STRING" id="861299.J421_2840"/>
<evidence type="ECO:0000313" key="7">
    <source>
        <dbReference type="EMBL" id="AHG90377.1"/>
    </source>
</evidence>
<reference evidence="7 8" key="1">
    <citation type="journal article" date="2014" name="Genome Announc.">
        <title>Genome Sequence and Methylome of Soil Bacterium Gemmatirosa kalamazoonensis KBS708T, a Member of the Rarely Cultivated Gemmatimonadetes Phylum.</title>
        <authorList>
            <person name="Debruyn J.M."/>
            <person name="Radosevich M."/>
            <person name="Wommack K.E."/>
            <person name="Polson S.W."/>
            <person name="Hauser L.J."/>
            <person name="Fawaz M.N."/>
            <person name="Korlach J."/>
            <person name="Tsai Y.C."/>
        </authorList>
    </citation>
    <scope>NUCLEOTIDE SEQUENCE [LARGE SCALE GENOMIC DNA]</scope>
    <source>
        <strain evidence="7 8">KBS708</strain>
    </source>
</reference>
<evidence type="ECO:0000256" key="5">
    <source>
        <dbReference type="ARBA" id="ARBA00023295"/>
    </source>
</evidence>
<evidence type="ECO:0000256" key="1">
    <source>
        <dbReference type="ARBA" id="ARBA00001231"/>
    </source>
</evidence>
<sequence length="485" mass="50801">MSTTAELLVVALRADAGGRLTAAREQALAAIAHGVGGFVLFGGDQDAVRAFTKEVQQRSRTPLLIGADLERGAGQQFTGAAGLPPLAALAWLGDAEALRRASRLTAREARTMGVNWDLAPVVDLELADDAAVVGTRSLGADPAVVGRMAAEWITACQAEGVLACAKHFPGLGRAPLDADGQAPVVRADRDAMHATDLVPFRAAIDAGVASMMTAHAAYPALDPSGMPAMFSRELLQWLLRQQMRYDNLVVAHLPTAVRGTPGGDEGEAAVRALAAGCDVLLAPNDVPAVIAALERALAERRLDPERTRQSVRRRLKWAQWAAPPNDWRRPTASDAAWGAQLCDRVVHLVRGAPPALPQVVEVLYVDCGAEASAYDGFVDTLRTAGHEVRPVDEPSPADAGAPLVVALFPGDDAEHGDADAQADVASRVAAVCASASQAGRLPIVALFAHPSLASAVPDEVPLLCAWTGDVAMQRAAARWLAARRG</sequence>
<dbReference type="EC" id="3.2.1.52" evidence="3"/>
<name>W0RIW3_9BACT</name>